<dbReference type="PANTHER" id="PTHR28620">
    <property type="entry name" value="CENTROMERE PROTEIN V"/>
    <property type="match status" value="1"/>
</dbReference>
<dbReference type="OrthoDB" id="2993351at2759"/>
<dbReference type="PROSITE" id="PS51891">
    <property type="entry name" value="CENP_V_GFA"/>
    <property type="match status" value="2"/>
</dbReference>
<dbReference type="AlphaFoldDB" id="A0A0C4DLB0"/>
<dbReference type="VEuPathDB" id="FungiDB:MAPG_00551"/>
<reference evidence="7" key="1">
    <citation type="submission" date="2010-05" db="EMBL/GenBank/DDBJ databases">
        <title>The genome sequence of Magnaporthe poae strain ATCC 64411.</title>
        <authorList>
            <person name="Ma L.-J."/>
            <person name="Dead R."/>
            <person name="Young S."/>
            <person name="Zeng Q."/>
            <person name="Koehrsen M."/>
            <person name="Alvarado L."/>
            <person name="Berlin A."/>
            <person name="Chapman S.B."/>
            <person name="Chen Z."/>
            <person name="Freedman E."/>
            <person name="Gellesch M."/>
            <person name="Goldberg J."/>
            <person name="Griggs A."/>
            <person name="Gujja S."/>
            <person name="Heilman E.R."/>
            <person name="Heiman D."/>
            <person name="Hepburn T."/>
            <person name="Howarth C."/>
            <person name="Jen D."/>
            <person name="Larson L."/>
            <person name="Mehta T."/>
            <person name="Neiman D."/>
            <person name="Pearson M."/>
            <person name="Roberts A."/>
            <person name="Saif S."/>
            <person name="Shea T."/>
            <person name="Shenoy N."/>
            <person name="Sisk P."/>
            <person name="Stolte C."/>
            <person name="Sykes S."/>
            <person name="Walk T."/>
            <person name="White J."/>
            <person name="Yandava C."/>
            <person name="Haas B."/>
            <person name="Nusbaum C."/>
            <person name="Birren B."/>
        </authorList>
    </citation>
    <scope>NUCLEOTIDE SEQUENCE [LARGE SCALE GENOMIC DNA]</scope>
    <source>
        <strain evidence="7">ATCC 64411 / 73-15</strain>
    </source>
</reference>
<dbReference type="InterPro" id="IPR006913">
    <property type="entry name" value="CENP-V/GFA"/>
</dbReference>
<organism evidence="6 7">
    <name type="scientific">Magnaporthiopsis poae (strain ATCC 64411 / 73-15)</name>
    <name type="common">Kentucky bluegrass fungus</name>
    <name type="synonym">Magnaporthe poae</name>
    <dbReference type="NCBI Taxonomy" id="644358"/>
    <lineage>
        <taxon>Eukaryota</taxon>
        <taxon>Fungi</taxon>
        <taxon>Dikarya</taxon>
        <taxon>Ascomycota</taxon>
        <taxon>Pezizomycotina</taxon>
        <taxon>Sordariomycetes</taxon>
        <taxon>Sordariomycetidae</taxon>
        <taxon>Magnaporthales</taxon>
        <taxon>Magnaporthaceae</taxon>
        <taxon>Magnaporthiopsis</taxon>
    </lineage>
</organism>
<dbReference type="PANTHER" id="PTHR28620:SF1">
    <property type="entry name" value="CENP-V_GFA DOMAIN-CONTAINING PROTEIN"/>
    <property type="match status" value="1"/>
</dbReference>
<dbReference type="Gene3D" id="2.170.150.70">
    <property type="match status" value="2"/>
</dbReference>
<reference evidence="5" key="2">
    <citation type="submission" date="2010-05" db="EMBL/GenBank/DDBJ databases">
        <title>The Genome Sequence of Magnaporthe poae strain ATCC 64411.</title>
        <authorList>
            <consortium name="The Broad Institute Genome Sequencing Platform"/>
            <consortium name="Broad Institute Genome Sequencing Center for Infectious Disease"/>
            <person name="Ma L.-J."/>
            <person name="Dead R."/>
            <person name="Young S."/>
            <person name="Zeng Q."/>
            <person name="Koehrsen M."/>
            <person name="Alvarado L."/>
            <person name="Berlin A."/>
            <person name="Chapman S.B."/>
            <person name="Chen Z."/>
            <person name="Freedman E."/>
            <person name="Gellesch M."/>
            <person name="Goldberg J."/>
            <person name="Griggs A."/>
            <person name="Gujja S."/>
            <person name="Heilman E.R."/>
            <person name="Heiman D."/>
            <person name="Hepburn T."/>
            <person name="Howarth C."/>
            <person name="Jen D."/>
            <person name="Larson L."/>
            <person name="Mehta T."/>
            <person name="Neiman D."/>
            <person name="Pearson M."/>
            <person name="Roberts A."/>
            <person name="Saif S."/>
            <person name="Shea T."/>
            <person name="Shenoy N."/>
            <person name="Sisk P."/>
            <person name="Stolte C."/>
            <person name="Sykes S."/>
            <person name="Walk T."/>
            <person name="White J."/>
            <person name="Yandava C."/>
            <person name="Haas B."/>
            <person name="Nusbaum C."/>
            <person name="Birren B."/>
        </authorList>
    </citation>
    <scope>NUCLEOTIDE SEQUENCE</scope>
    <source>
        <strain evidence="5">ATCC 64411</strain>
    </source>
</reference>
<evidence type="ECO:0000313" key="6">
    <source>
        <dbReference type="EnsemblFungi" id="MAPG_00551T0"/>
    </source>
</evidence>
<keyword evidence="7" id="KW-1185">Reference proteome</keyword>
<dbReference type="Proteomes" id="UP000011715">
    <property type="component" value="Unassembled WGS sequence"/>
</dbReference>
<evidence type="ECO:0000256" key="3">
    <source>
        <dbReference type="ARBA" id="ARBA00022833"/>
    </source>
</evidence>
<evidence type="ECO:0000313" key="5">
    <source>
        <dbReference type="EMBL" id="KLU81462.1"/>
    </source>
</evidence>
<keyword evidence="3" id="KW-0862">Zinc</keyword>
<evidence type="ECO:0000259" key="4">
    <source>
        <dbReference type="PROSITE" id="PS51891"/>
    </source>
</evidence>
<dbReference type="EMBL" id="GL876966">
    <property type="protein sequence ID" value="KLU81462.1"/>
    <property type="molecule type" value="Genomic_DNA"/>
</dbReference>
<comment type="similarity">
    <text evidence="1">Belongs to the Gfa family.</text>
</comment>
<proteinExistence type="inferred from homology"/>
<dbReference type="GO" id="GO:0046872">
    <property type="term" value="F:metal ion binding"/>
    <property type="evidence" value="ECO:0007669"/>
    <property type="project" value="UniProtKB-KW"/>
</dbReference>
<reference evidence="6" key="4">
    <citation type="journal article" date="2015" name="G3 (Bethesda)">
        <title>Genome sequences of three phytopathogenic species of the Magnaporthaceae family of fungi.</title>
        <authorList>
            <person name="Okagaki L.H."/>
            <person name="Nunes C.C."/>
            <person name="Sailsbery J."/>
            <person name="Clay B."/>
            <person name="Brown D."/>
            <person name="John T."/>
            <person name="Oh Y."/>
            <person name="Young N."/>
            <person name="Fitzgerald M."/>
            <person name="Haas B.J."/>
            <person name="Zeng Q."/>
            <person name="Young S."/>
            <person name="Adiconis X."/>
            <person name="Fan L."/>
            <person name="Levin J.Z."/>
            <person name="Mitchell T.K."/>
            <person name="Okubara P.A."/>
            <person name="Farman M.L."/>
            <person name="Kohn L.M."/>
            <person name="Birren B."/>
            <person name="Ma L.-J."/>
            <person name="Dean R.A."/>
        </authorList>
    </citation>
    <scope>NUCLEOTIDE SEQUENCE</scope>
    <source>
        <strain evidence="6">ATCC 64411 / 73-15</strain>
    </source>
</reference>
<dbReference type="EnsemblFungi" id="MAPG_00551T0">
    <property type="protein sequence ID" value="MAPG_00551T0"/>
    <property type="gene ID" value="MAPG_00551"/>
</dbReference>
<name>A0A0C4DLB0_MAGP6</name>
<keyword evidence="2" id="KW-0479">Metal-binding</keyword>
<evidence type="ECO:0000313" key="7">
    <source>
        <dbReference type="Proteomes" id="UP000011715"/>
    </source>
</evidence>
<evidence type="ECO:0000256" key="2">
    <source>
        <dbReference type="ARBA" id="ARBA00022723"/>
    </source>
</evidence>
<dbReference type="EMBL" id="ADBL01000131">
    <property type="status" value="NOT_ANNOTATED_CDS"/>
    <property type="molecule type" value="Genomic_DNA"/>
</dbReference>
<dbReference type="SUPFAM" id="SSF51316">
    <property type="entry name" value="Mss4-like"/>
    <property type="match status" value="2"/>
</dbReference>
<reference evidence="5" key="3">
    <citation type="submission" date="2011-03" db="EMBL/GenBank/DDBJ databases">
        <title>Annotation of Magnaporthe poae ATCC 64411.</title>
        <authorList>
            <person name="Ma L.-J."/>
            <person name="Dead R."/>
            <person name="Young S.K."/>
            <person name="Zeng Q."/>
            <person name="Gargeya S."/>
            <person name="Fitzgerald M."/>
            <person name="Haas B."/>
            <person name="Abouelleil A."/>
            <person name="Alvarado L."/>
            <person name="Arachchi H.M."/>
            <person name="Berlin A."/>
            <person name="Brown A."/>
            <person name="Chapman S.B."/>
            <person name="Chen Z."/>
            <person name="Dunbar C."/>
            <person name="Freedman E."/>
            <person name="Gearin G."/>
            <person name="Gellesch M."/>
            <person name="Goldberg J."/>
            <person name="Griggs A."/>
            <person name="Gujja S."/>
            <person name="Heiman D."/>
            <person name="Howarth C."/>
            <person name="Larson L."/>
            <person name="Lui A."/>
            <person name="MacDonald P.J.P."/>
            <person name="Mehta T."/>
            <person name="Montmayeur A."/>
            <person name="Murphy C."/>
            <person name="Neiman D."/>
            <person name="Pearson M."/>
            <person name="Priest M."/>
            <person name="Roberts A."/>
            <person name="Saif S."/>
            <person name="Shea T."/>
            <person name="Shenoy N."/>
            <person name="Sisk P."/>
            <person name="Stolte C."/>
            <person name="Sykes S."/>
            <person name="Yandava C."/>
            <person name="Wortman J."/>
            <person name="Nusbaum C."/>
            <person name="Birren B."/>
        </authorList>
    </citation>
    <scope>NUCLEOTIDE SEQUENCE</scope>
    <source>
        <strain evidence="5">ATCC 64411</strain>
    </source>
</reference>
<feature type="domain" description="CENP-V/GFA" evidence="4">
    <location>
        <begin position="62"/>
        <end position="164"/>
    </location>
</feature>
<dbReference type="Pfam" id="PF04828">
    <property type="entry name" value="GFA"/>
    <property type="match status" value="1"/>
</dbReference>
<dbReference type="InterPro" id="IPR011057">
    <property type="entry name" value="Mss4-like_sf"/>
</dbReference>
<feature type="domain" description="CENP-V/GFA" evidence="4">
    <location>
        <begin position="201"/>
        <end position="322"/>
    </location>
</feature>
<dbReference type="GO" id="GO:0016846">
    <property type="term" value="F:carbon-sulfur lyase activity"/>
    <property type="evidence" value="ECO:0007669"/>
    <property type="project" value="InterPro"/>
</dbReference>
<sequence length="356" mass="40077">MELKMWFISEELSSHYRDSRREAITDPVWPGSGGCNLANLRDLESIYVGESSGEPSREEYCFKGYCHCGSFVFSVHIPDIQHFTLCNCSLCYKAGLRMIACPIQGFTLTKGSLRDLTRYRCGVDSSHHFCPTCGVTLIVLSSSFFSTIYVNFGVLHHNRVDLWEVPGFGYPSMRRLDGYTEPSAAHLPDPIWQGPDSSKMHQGSCHCGKILVKLRTGRWIDEYNIPVECNCSMCERVCPVWITGCHAQATIQRGTSRRPAGATGRCYYAPQGTRGRLLWIFCDVCGVFVALAEAKDMKEWRRMLEAEPEQSQFLGQIGGPYPKSINLRIFMDIDVDTLPTVRQNGRGRAPEYLPPA</sequence>
<reference evidence="6" key="5">
    <citation type="submission" date="2015-06" db="UniProtKB">
        <authorList>
            <consortium name="EnsemblFungi"/>
        </authorList>
    </citation>
    <scope>IDENTIFICATION</scope>
    <source>
        <strain evidence="6">ATCC 64411</strain>
    </source>
</reference>
<gene>
    <name evidence="5" type="ORF">MAPG_00551</name>
</gene>
<dbReference type="InterPro" id="IPR052355">
    <property type="entry name" value="CENP-V-like"/>
</dbReference>
<dbReference type="STRING" id="644358.A0A0C4DLB0"/>
<evidence type="ECO:0000256" key="1">
    <source>
        <dbReference type="ARBA" id="ARBA00005495"/>
    </source>
</evidence>
<protein>
    <recommendedName>
        <fullName evidence="4">CENP-V/GFA domain-containing protein</fullName>
    </recommendedName>
</protein>
<dbReference type="eggNOG" id="KOG4192">
    <property type="taxonomic scope" value="Eukaryota"/>
</dbReference>
<accession>A0A0C4DLB0</accession>